<dbReference type="InterPro" id="IPR001041">
    <property type="entry name" value="2Fe-2S_ferredoxin-type"/>
</dbReference>
<dbReference type="PANTHER" id="PTHR47354">
    <property type="entry name" value="NADH OXIDOREDUCTASE HCR"/>
    <property type="match status" value="1"/>
</dbReference>
<evidence type="ECO:0000259" key="8">
    <source>
        <dbReference type="PROSITE" id="PS51085"/>
    </source>
</evidence>
<feature type="domain" description="2Fe-2S ferredoxin-type" evidence="8">
    <location>
        <begin position="242"/>
        <end position="323"/>
    </location>
</feature>
<evidence type="ECO:0000259" key="9">
    <source>
        <dbReference type="PROSITE" id="PS51384"/>
    </source>
</evidence>
<dbReference type="PROSITE" id="PS51384">
    <property type="entry name" value="FAD_FR"/>
    <property type="match status" value="1"/>
</dbReference>
<dbReference type="GO" id="GO:0046872">
    <property type="term" value="F:metal ion binding"/>
    <property type="evidence" value="ECO:0007669"/>
    <property type="project" value="UniProtKB-KW"/>
</dbReference>
<dbReference type="InterPro" id="IPR012675">
    <property type="entry name" value="Beta-grasp_dom_sf"/>
</dbReference>
<dbReference type="GO" id="GO:0051537">
    <property type="term" value="F:2 iron, 2 sulfur cluster binding"/>
    <property type="evidence" value="ECO:0007669"/>
    <property type="project" value="UniProtKB-KW"/>
</dbReference>
<evidence type="ECO:0000256" key="4">
    <source>
        <dbReference type="ARBA" id="ARBA00022723"/>
    </source>
</evidence>
<evidence type="ECO:0000256" key="1">
    <source>
        <dbReference type="ARBA" id="ARBA00001974"/>
    </source>
</evidence>
<keyword evidence="10" id="KW-0489">Methyltransferase</keyword>
<keyword evidence="4" id="KW-0479">Metal-binding</keyword>
<sequence>MNPVSSGSSRGVDEEHGLTLIVSDRVIAADGVVMVSLRDRDGGELPAWSPGAHIDLSLGRGLVRQYSLCGDPSERDVWRIGVLRQRDSRGGSAFVHDRLHPGVTLSGRGPRNHFRFEGSVGEYLFIAGGIGITPLIPMIAAAEAAGARWVLHYGGRNNASMALRDELSRFDDKVHLYPQDEVGLPDLDAILRDAGPEAIVYCCGPDSLLEAAEKVAARHGLTIRVERFAPKAVAAPKWDGPFEVVLSQTGITITVPPGRSILDVAEDAGAMVVSSCQEGTCGTCETPVLEGIPDHRDSLLTDETNTMMICVSRAACPRLVLDL</sequence>
<organism evidence="10 11">
    <name type="scientific">Streptomyces malaysiensis</name>
    <dbReference type="NCBI Taxonomy" id="92644"/>
    <lineage>
        <taxon>Bacteria</taxon>
        <taxon>Bacillati</taxon>
        <taxon>Actinomycetota</taxon>
        <taxon>Actinomycetes</taxon>
        <taxon>Kitasatosporales</taxon>
        <taxon>Streptomycetaceae</taxon>
        <taxon>Streptomyces</taxon>
        <taxon>Streptomyces violaceusniger group</taxon>
    </lineage>
</organism>
<dbReference type="PROSITE" id="PS00197">
    <property type="entry name" value="2FE2S_FER_1"/>
    <property type="match status" value="1"/>
</dbReference>
<dbReference type="RefSeq" id="WP_167504645.1">
    <property type="nucleotide sequence ID" value="NZ_JAALLH010000002.1"/>
</dbReference>
<dbReference type="InterPro" id="IPR050415">
    <property type="entry name" value="MRET"/>
</dbReference>
<comment type="caution">
    <text evidence="10">The sequence shown here is derived from an EMBL/GenBank/DDBJ whole genome shotgun (WGS) entry which is preliminary data.</text>
</comment>
<feature type="domain" description="FAD-binding FR-type" evidence="9">
    <location>
        <begin position="13"/>
        <end position="117"/>
    </location>
</feature>
<dbReference type="SUPFAM" id="SSF52343">
    <property type="entry name" value="Ferredoxin reductase-like, C-terminal NADP-linked domain"/>
    <property type="match status" value="1"/>
</dbReference>
<dbReference type="SUPFAM" id="SSF63380">
    <property type="entry name" value="Riboflavin synthase domain-like"/>
    <property type="match status" value="1"/>
</dbReference>
<dbReference type="CDD" id="cd00207">
    <property type="entry name" value="fer2"/>
    <property type="match status" value="1"/>
</dbReference>
<protein>
    <submittedName>
        <fullName evidence="10">Vanillate demethylase reductase subunit</fullName>
        <ecNumber evidence="10">1.14.13.82</ecNumber>
    </submittedName>
</protein>
<keyword evidence="3" id="KW-0001">2Fe-2S</keyword>
<dbReference type="InterPro" id="IPR017927">
    <property type="entry name" value="FAD-bd_FR_type"/>
</dbReference>
<dbReference type="PRINTS" id="PR00409">
    <property type="entry name" value="PHDIOXRDTASE"/>
</dbReference>
<dbReference type="EMBL" id="JAALLH010000002">
    <property type="protein sequence ID" value="NIY69418.1"/>
    <property type="molecule type" value="Genomic_DNA"/>
</dbReference>
<dbReference type="EC" id="1.14.13.82" evidence="10"/>
<dbReference type="Pfam" id="PF00111">
    <property type="entry name" value="Fer2"/>
    <property type="match status" value="1"/>
</dbReference>
<dbReference type="GO" id="GO:0018489">
    <property type="term" value="F:vanillate monooxygenase activity"/>
    <property type="evidence" value="ECO:0007669"/>
    <property type="project" value="UniProtKB-EC"/>
</dbReference>
<dbReference type="SUPFAM" id="SSF54292">
    <property type="entry name" value="2Fe-2S ferredoxin-like"/>
    <property type="match status" value="1"/>
</dbReference>
<keyword evidence="2" id="KW-0285">Flavoprotein</keyword>
<dbReference type="GO" id="GO:0008168">
    <property type="term" value="F:methyltransferase activity"/>
    <property type="evidence" value="ECO:0007669"/>
    <property type="project" value="UniProtKB-KW"/>
</dbReference>
<dbReference type="InterPro" id="IPR036010">
    <property type="entry name" value="2Fe-2S_ferredoxin-like_sf"/>
</dbReference>
<keyword evidence="10" id="KW-0808">Transferase</keyword>
<evidence type="ECO:0000256" key="5">
    <source>
        <dbReference type="ARBA" id="ARBA00023002"/>
    </source>
</evidence>
<reference evidence="10 11" key="1">
    <citation type="submission" date="2020-02" db="EMBL/GenBank/DDBJ databases">
        <title>Streptomyces malaysiensis DSM14702 (JHCC583434, PFL_A843) Genome sequencing and assembly.</title>
        <authorList>
            <person name="Samborskyy M."/>
        </authorList>
    </citation>
    <scope>NUCLEOTIDE SEQUENCE [LARGE SCALE GENOMIC DNA]</scope>
    <source>
        <strain evidence="10 11">DSM 14702</strain>
    </source>
</reference>
<comment type="cofactor">
    <cofactor evidence="1">
        <name>FAD</name>
        <dbReference type="ChEBI" id="CHEBI:57692"/>
    </cofactor>
</comment>
<evidence type="ECO:0000256" key="7">
    <source>
        <dbReference type="ARBA" id="ARBA00023014"/>
    </source>
</evidence>
<evidence type="ECO:0000256" key="3">
    <source>
        <dbReference type="ARBA" id="ARBA00022714"/>
    </source>
</evidence>
<dbReference type="PANTHER" id="PTHR47354:SF1">
    <property type="entry name" value="CARNITINE MONOOXYGENASE REDUCTASE SUBUNIT"/>
    <property type="match status" value="1"/>
</dbReference>
<dbReference type="InterPro" id="IPR017938">
    <property type="entry name" value="Riboflavin_synthase-like_b-brl"/>
</dbReference>
<proteinExistence type="predicted"/>
<keyword evidence="7" id="KW-0411">Iron-sulfur</keyword>
<dbReference type="Gene3D" id="3.10.20.30">
    <property type="match status" value="1"/>
</dbReference>
<accession>A0A7X5XA33</accession>
<dbReference type="PROSITE" id="PS51085">
    <property type="entry name" value="2FE2S_FER_2"/>
    <property type="match status" value="1"/>
</dbReference>
<dbReference type="AlphaFoldDB" id="A0A7X5XA33"/>
<evidence type="ECO:0000313" key="10">
    <source>
        <dbReference type="EMBL" id="NIY69418.1"/>
    </source>
</evidence>
<dbReference type="InterPro" id="IPR001433">
    <property type="entry name" value="OxRdtase_FAD/NAD-bd"/>
</dbReference>
<evidence type="ECO:0000313" key="11">
    <source>
        <dbReference type="Proteomes" id="UP000536624"/>
    </source>
</evidence>
<evidence type="ECO:0000256" key="6">
    <source>
        <dbReference type="ARBA" id="ARBA00023004"/>
    </source>
</evidence>
<dbReference type="Gene3D" id="3.40.50.80">
    <property type="entry name" value="Nucleotide-binding domain of ferredoxin-NADP reductase (FNR) module"/>
    <property type="match status" value="1"/>
</dbReference>
<dbReference type="GO" id="GO:0032259">
    <property type="term" value="P:methylation"/>
    <property type="evidence" value="ECO:0007669"/>
    <property type="project" value="UniProtKB-KW"/>
</dbReference>
<dbReference type="Proteomes" id="UP000536624">
    <property type="component" value="Unassembled WGS sequence"/>
</dbReference>
<dbReference type="Pfam" id="PF00175">
    <property type="entry name" value="NAD_binding_1"/>
    <property type="match status" value="1"/>
</dbReference>
<dbReference type="Gene3D" id="2.40.30.10">
    <property type="entry name" value="Translation factors"/>
    <property type="match status" value="1"/>
</dbReference>
<dbReference type="InterPro" id="IPR006058">
    <property type="entry name" value="2Fe2S_fd_BS"/>
</dbReference>
<dbReference type="InterPro" id="IPR039261">
    <property type="entry name" value="FNR_nucleotide-bd"/>
</dbReference>
<name>A0A7X5XA33_STRMQ</name>
<dbReference type="CDD" id="cd06185">
    <property type="entry name" value="PDR_like"/>
    <property type="match status" value="1"/>
</dbReference>
<keyword evidence="5 10" id="KW-0560">Oxidoreductase</keyword>
<keyword evidence="6" id="KW-0408">Iron</keyword>
<gene>
    <name evidence="10" type="ORF">SMALB_7542</name>
</gene>
<evidence type="ECO:0000256" key="2">
    <source>
        <dbReference type="ARBA" id="ARBA00022630"/>
    </source>
</evidence>